<dbReference type="Pfam" id="PF13563">
    <property type="entry name" value="2_5_RNA_ligase2"/>
    <property type="match status" value="1"/>
</dbReference>
<dbReference type="HAMAP" id="MF_01940">
    <property type="entry name" value="RNA_CPDase"/>
    <property type="match status" value="1"/>
</dbReference>
<evidence type="ECO:0000256" key="1">
    <source>
        <dbReference type="ARBA" id="ARBA00022801"/>
    </source>
</evidence>
<reference evidence="3 4" key="1">
    <citation type="submission" date="2019-03" db="EMBL/GenBank/DDBJ databases">
        <title>The complete genome sequence of Swingsia samuiensis NBRC107927(T).</title>
        <authorList>
            <person name="Chua K.-O."/>
            <person name="Chan K.-G."/>
            <person name="See-Too W.-S."/>
        </authorList>
    </citation>
    <scope>NUCLEOTIDE SEQUENCE [LARGE SCALE GENOMIC DNA]</scope>
    <source>
        <strain evidence="3 4">AH83</strain>
    </source>
</reference>
<dbReference type="Gene3D" id="3.90.1140.10">
    <property type="entry name" value="Cyclic phosphodiesterase"/>
    <property type="match status" value="1"/>
</dbReference>
<protein>
    <recommendedName>
        <fullName evidence="2">RNA 2',3'-cyclic phosphodiesterase</fullName>
        <shortName evidence="2">RNA 2',3'-CPDase</shortName>
        <ecNumber evidence="2">3.1.4.58</ecNumber>
    </recommendedName>
</protein>
<dbReference type="OrthoDB" id="9793819at2"/>
<dbReference type="PANTHER" id="PTHR35561">
    <property type="entry name" value="RNA 2',3'-CYCLIC PHOSPHODIESTERASE"/>
    <property type="match status" value="1"/>
</dbReference>
<dbReference type="PANTHER" id="PTHR35561:SF1">
    <property type="entry name" value="RNA 2',3'-CYCLIC PHOSPHODIESTERASE"/>
    <property type="match status" value="1"/>
</dbReference>
<organism evidence="3 4">
    <name type="scientific">Swingsia samuiensis</name>
    <dbReference type="NCBI Taxonomy" id="1293412"/>
    <lineage>
        <taxon>Bacteria</taxon>
        <taxon>Pseudomonadati</taxon>
        <taxon>Pseudomonadota</taxon>
        <taxon>Alphaproteobacteria</taxon>
        <taxon>Acetobacterales</taxon>
        <taxon>Acetobacteraceae</taxon>
        <taxon>Swingsia</taxon>
    </lineage>
</organism>
<proteinExistence type="inferred from homology"/>
<evidence type="ECO:0000256" key="2">
    <source>
        <dbReference type="HAMAP-Rule" id="MF_01940"/>
    </source>
</evidence>
<dbReference type="InterPro" id="IPR004175">
    <property type="entry name" value="RNA_CPDase"/>
</dbReference>
<gene>
    <name evidence="3" type="primary">thpR</name>
    <name evidence="3" type="ORF">E3D00_08485</name>
</gene>
<feature type="active site" description="Proton acceptor" evidence="2">
    <location>
        <position position="120"/>
    </location>
</feature>
<keyword evidence="4" id="KW-1185">Reference proteome</keyword>
<feature type="active site" description="Proton donor" evidence="2">
    <location>
        <position position="36"/>
    </location>
</feature>
<dbReference type="EC" id="3.1.4.58" evidence="2"/>
<accession>A0A4Y6UKI8</accession>
<dbReference type="AlphaFoldDB" id="A0A4Y6UKI8"/>
<dbReference type="Proteomes" id="UP000316313">
    <property type="component" value="Chromosome"/>
</dbReference>
<name>A0A4Y6UKI8_9PROT</name>
<sequence length="187" mass="21348">MRLFVAIDLSAPIKQSIALLRGSMPNVQWVPIQNYHLTLRFAGEITNRHLLEDMDSALNTLHWKPFPLSLSGVGILEGDVSDKLIINIERSDALLSLQNKLETLFRKAGYPPIKNRFYPHISIGYTAPSLREETAHWIQRHNLFRSPPMDVDHITLFESVKSGGDSVYIPQARYAWDPNFILPTEDE</sequence>
<comment type="catalytic activity">
    <reaction evidence="2">
        <text>a 3'-end 2',3'-cyclophospho-ribonucleotide-RNA + H2O = a 3'-end 2'-phospho-ribonucleotide-RNA + H(+)</text>
        <dbReference type="Rhea" id="RHEA:11828"/>
        <dbReference type="Rhea" id="RHEA-COMP:10464"/>
        <dbReference type="Rhea" id="RHEA-COMP:17353"/>
        <dbReference type="ChEBI" id="CHEBI:15377"/>
        <dbReference type="ChEBI" id="CHEBI:15378"/>
        <dbReference type="ChEBI" id="CHEBI:83064"/>
        <dbReference type="ChEBI" id="CHEBI:173113"/>
        <dbReference type="EC" id="3.1.4.58"/>
    </reaction>
</comment>
<dbReference type="GO" id="GO:0004113">
    <property type="term" value="F:2',3'-cyclic-nucleotide 3'-phosphodiesterase activity"/>
    <property type="evidence" value="ECO:0007669"/>
    <property type="project" value="InterPro"/>
</dbReference>
<dbReference type="NCBIfam" id="TIGR02258">
    <property type="entry name" value="2_5_ligase"/>
    <property type="match status" value="1"/>
</dbReference>
<keyword evidence="1 2" id="KW-0378">Hydrolase</keyword>
<dbReference type="InterPro" id="IPR009097">
    <property type="entry name" value="Cyclic_Pdiesterase"/>
</dbReference>
<comment type="similarity">
    <text evidence="2">Belongs to the 2H phosphoesterase superfamily. ThpR family.</text>
</comment>
<dbReference type="KEGG" id="ssam:E3D00_08485"/>
<dbReference type="SUPFAM" id="SSF55144">
    <property type="entry name" value="LigT-like"/>
    <property type="match status" value="1"/>
</dbReference>
<feature type="short sequence motif" description="HXTX 1" evidence="2">
    <location>
        <begin position="36"/>
        <end position="39"/>
    </location>
</feature>
<evidence type="ECO:0000313" key="4">
    <source>
        <dbReference type="Proteomes" id="UP000316313"/>
    </source>
</evidence>
<evidence type="ECO:0000313" key="3">
    <source>
        <dbReference type="EMBL" id="QDH17594.1"/>
    </source>
</evidence>
<dbReference type="GO" id="GO:0008664">
    <property type="term" value="F:RNA 2',3'-cyclic 3'-phosphodiesterase activity"/>
    <property type="evidence" value="ECO:0007669"/>
    <property type="project" value="UniProtKB-EC"/>
</dbReference>
<dbReference type="RefSeq" id="WP_141461691.1">
    <property type="nucleotide sequence ID" value="NZ_CP038141.1"/>
</dbReference>
<comment type="function">
    <text evidence="2">Hydrolyzes RNA 2',3'-cyclic phosphodiester to an RNA 2'-phosphomonoester.</text>
</comment>
<dbReference type="EMBL" id="CP038141">
    <property type="protein sequence ID" value="QDH17594.1"/>
    <property type="molecule type" value="Genomic_DNA"/>
</dbReference>
<comment type="caution">
    <text evidence="2">Lacks conserved residue(s) required for the propagation of feature annotation.</text>
</comment>